<comment type="caution">
    <text evidence="2">The sequence shown here is derived from an EMBL/GenBank/DDBJ whole genome shotgun (WGS) entry which is preliminary data.</text>
</comment>
<feature type="domain" description="GP-PDE" evidence="1">
    <location>
        <begin position="1"/>
        <end position="225"/>
    </location>
</feature>
<dbReference type="Proteomes" id="UP000176992">
    <property type="component" value="Unassembled WGS sequence"/>
</dbReference>
<dbReference type="Pfam" id="PF03009">
    <property type="entry name" value="GDPD"/>
    <property type="match status" value="1"/>
</dbReference>
<dbReference type="EMBL" id="MFIV01000063">
    <property type="protein sequence ID" value="OGF98787.1"/>
    <property type="molecule type" value="Genomic_DNA"/>
</dbReference>
<dbReference type="GO" id="GO:0006629">
    <property type="term" value="P:lipid metabolic process"/>
    <property type="evidence" value="ECO:0007669"/>
    <property type="project" value="InterPro"/>
</dbReference>
<dbReference type="PROSITE" id="PS51704">
    <property type="entry name" value="GP_PDE"/>
    <property type="match status" value="1"/>
</dbReference>
<name>A0A1F5YF26_9BACT</name>
<evidence type="ECO:0000259" key="1">
    <source>
        <dbReference type="PROSITE" id="PS51704"/>
    </source>
</evidence>
<dbReference type="InterPro" id="IPR017946">
    <property type="entry name" value="PLC-like_Pdiesterase_TIM-brl"/>
</dbReference>
<dbReference type="PANTHER" id="PTHR46211:SF1">
    <property type="entry name" value="GLYCEROPHOSPHODIESTER PHOSPHODIESTERASE, CYTOPLASMIC"/>
    <property type="match status" value="1"/>
</dbReference>
<proteinExistence type="predicted"/>
<sequence length="225" mass="24877">MLRVGHRGAKGYAPENTLASFRKALEQRVEIFELDVRLCRSGELVVLHDDTVERTTDGSGAAADLTLAQLKKLDAGHGEKIPTLEEVLELTAGKCGVNIELKGEATEQPVAGIIARSVAEGVWTYGHFLVSSFDHEKLRQIRELDPRIRIAPLVVEIPKYFLDIARGLRAWSVHVAKENLNQENVQDFQRAGFKVFAYTANSASEIGRLKTLGVDGIVSDYPDRI</sequence>
<accession>A0A1F5YF26</accession>
<protein>
    <recommendedName>
        <fullName evidence="1">GP-PDE domain-containing protein</fullName>
    </recommendedName>
</protein>
<dbReference type="AlphaFoldDB" id="A0A1F5YF26"/>
<dbReference type="Gene3D" id="3.20.20.190">
    <property type="entry name" value="Phosphatidylinositol (PI) phosphodiesterase"/>
    <property type="match status" value="1"/>
</dbReference>
<reference evidence="2 3" key="1">
    <citation type="journal article" date="2016" name="Nat. Commun.">
        <title>Thousands of microbial genomes shed light on interconnected biogeochemical processes in an aquifer system.</title>
        <authorList>
            <person name="Anantharaman K."/>
            <person name="Brown C.T."/>
            <person name="Hug L.A."/>
            <person name="Sharon I."/>
            <person name="Castelle C.J."/>
            <person name="Probst A.J."/>
            <person name="Thomas B.C."/>
            <person name="Singh A."/>
            <person name="Wilkins M.J."/>
            <person name="Karaoz U."/>
            <person name="Brodie E.L."/>
            <person name="Williams K.H."/>
            <person name="Hubbard S.S."/>
            <person name="Banfield J.F."/>
        </authorList>
    </citation>
    <scope>NUCLEOTIDE SEQUENCE [LARGE SCALE GENOMIC DNA]</scope>
</reference>
<evidence type="ECO:0000313" key="2">
    <source>
        <dbReference type="EMBL" id="OGF98787.1"/>
    </source>
</evidence>
<dbReference type="GO" id="GO:0008081">
    <property type="term" value="F:phosphoric diester hydrolase activity"/>
    <property type="evidence" value="ECO:0007669"/>
    <property type="project" value="InterPro"/>
</dbReference>
<gene>
    <name evidence="2" type="ORF">A2Z86_05935</name>
</gene>
<evidence type="ECO:0000313" key="3">
    <source>
        <dbReference type="Proteomes" id="UP000176992"/>
    </source>
</evidence>
<organism evidence="2 3">
    <name type="scientific">Candidatus Glassbacteria bacterium GWA2_58_10</name>
    <dbReference type="NCBI Taxonomy" id="1817865"/>
    <lineage>
        <taxon>Bacteria</taxon>
        <taxon>Candidatus Glassiibacteriota</taxon>
    </lineage>
</organism>
<dbReference type="SUPFAM" id="SSF51695">
    <property type="entry name" value="PLC-like phosphodiesterases"/>
    <property type="match status" value="1"/>
</dbReference>
<dbReference type="InterPro" id="IPR030395">
    <property type="entry name" value="GP_PDE_dom"/>
</dbReference>
<dbReference type="PANTHER" id="PTHR46211">
    <property type="entry name" value="GLYCEROPHOSPHORYL DIESTER PHOSPHODIESTERASE"/>
    <property type="match status" value="1"/>
</dbReference>